<keyword evidence="2" id="KW-1185">Reference proteome</keyword>
<accession>A0ABN8T104</accession>
<organism evidence="1 2">
    <name type="scientific">Porites evermanni</name>
    <dbReference type="NCBI Taxonomy" id="104178"/>
    <lineage>
        <taxon>Eukaryota</taxon>
        <taxon>Metazoa</taxon>
        <taxon>Cnidaria</taxon>
        <taxon>Anthozoa</taxon>
        <taxon>Hexacorallia</taxon>
        <taxon>Scleractinia</taxon>
        <taxon>Fungiina</taxon>
        <taxon>Poritidae</taxon>
        <taxon>Porites</taxon>
    </lineage>
</organism>
<reference evidence="1 2" key="1">
    <citation type="submission" date="2022-05" db="EMBL/GenBank/DDBJ databases">
        <authorList>
            <consortium name="Genoscope - CEA"/>
            <person name="William W."/>
        </authorList>
    </citation>
    <scope>NUCLEOTIDE SEQUENCE [LARGE SCALE GENOMIC DNA]</scope>
</reference>
<evidence type="ECO:0000313" key="2">
    <source>
        <dbReference type="Proteomes" id="UP001159427"/>
    </source>
</evidence>
<protein>
    <submittedName>
        <fullName evidence="1">Uncharacterized protein</fullName>
    </submittedName>
</protein>
<dbReference type="EMBL" id="CALNXI010005100">
    <property type="protein sequence ID" value="CAH3196961.1"/>
    <property type="molecule type" value="Genomic_DNA"/>
</dbReference>
<sequence>MANHPIDPSKRTVISFSGSTTHTVKMGKQKKQLYCDEGGDLGHTIAVAHNEGRLSEFITSYKLPMNCLVRSGIPGGSGKKNKNPPRYVTQFGEQVHVTTEDAND</sequence>
<comment type="caution">
    <text evidence="1">The sequence shown here is derived from an EMBL/GenBank/DDBJ whole genome shotgun (WGS) entry which is preliminary data.</text>
</comment>
<name>A0ABN8T104_9CNID</name>
<evidence type="ECO:0000313" key="1">
    <source>
        <dbReference type="EMBL" id="CAH3196961.1"/>
    </source>
</evidence>
<dbReference type="Proteomes" id="UP001159427">
    <property type="component" value="Unassembled WGS sequence"/>
</dbReference>
<gene>
    <name evidence="1" type="ORF">PEVE_00034074</name>
</gene>
<proteinExistence type="predicted"/>